<dbReference type="Proteomes" id="UP000694564">
    <property type="component" value="Chromosome 12"/>
</dbReference>
<feature type="region of interest" description="Disordered" evidence="5">
    <location>
        <begin position="1"/>
        <end position="35"/>
    </location>
</feature>
<dbReference type="Ensembl" id="ENSSVLT00005033631.1">
    <property type="protein sequence ID" value="ENSSVLP00005030281.1"/>
    <property type="gene ID" value="ENSSVLG00005023874.1"/>
</dbReference>
<protein>
    <submittedName>
        <fullName evidence="6">Uncharacterized protein</fullName>
    </submittedName>
</protein>
<evidence type="ECO:0000313" key="7">
    <source>
        <dbReference type="Proteomes" id="UP000694564"/>
    </source>
</evidence>
<dbReference type="GO" id="GO:0005634">
    <property type="term" value="C:nucleus"/>
    <property type="evidence" value="ECO:0007669"/>
    <property type="project" value="UniProtKB-SubCell"/>
</dbReference>
<comment type="similarity">
    <text evidence="4">Belongs to the DONSON family.</text>
</comment>
<sequence>VALSVAGYSPTFKRPPETVRLRRKRSRSQEPTPRCAALAAVLPRRPLSAAGGRVGGPTAARRNPFARLHKRLRVAMDARDGLPRGQQAAPDTNQENDLPWKETSSERTSVTELPQALHLSFSEPDSLSSENIELLVDWSIKTRLLVTSSQPFTWADHLKVQEEAQGLVQHCRATEVTLPQSIKVILK</sequence>
<comment type="subcellular location">
    <subcellularLocation>
        <location evidence="1">Nucleus</location>
    </subcellularLocation>
</comment>
<dbReference type="OrthoDB" id="534063at2759"/>
<keyword evidence="2" id="KW-0217">Developmental protein</keyword>
<dbReference type="AlphaFoldDB" id="A0A8D2DY29"/>
<evidence type="ECO:0000313" key="6">
    <source>
        <dbReference type="Ensembl" id="ENSSVLP00005030281.1"/>
    </source>
</evidence>
<accession>A0A8D2DY29</accession>
<reference evidence="6" key="1">
    <citation type="submission" date="2025-08" db="UniProtKB">
        <authorList>
            <consortium name="Ensembl"/>
        </authorList>
    </citation>
    <scope>IDENTIFICATION</scope>
</reference>
<evidence type="ECO:0000256" key="5">
    <source>
        <dbReference type="SAM" id="MobiDB-lite"/>
    </source>
</evidence>
<proteinExistence type="inferred from homology"/>
<keyword evidence="3" id="KW-0539">Nucleus</keyword>
<dbReference type="PANTHER" id="PTHR12972">
    <property type="entry name" value="DOWNSTREAM NEIGHBOR OF SON"/>
    <property type="match status" value="1"/>
</dbReference>
<keyword evidence="7" id="KW-1185">Reference proteome</keyword>
<feature type="region of interest" description="Disordered" evidence="5">
    <location>
        <begin position="80"/>
        <end position="105"/>
    </location>
</feature>
<dbReference type="InterPro" id="IPR024861">
    <property type="entry name" value="Donson"/>
</dbReference>
<evidence type="ECO:0000256" key="3">
    <source>
        <dbReference type="ARBA" id="ARBA00023242"/>
    </source>
</evidence>
<dbReference type="PANTHER" id="PTHR12972:SF0">
    <property type="entry name" value="PROTEIN DOWNSTREAM NEIGHBOR OF SON"/>
    <property type="match status" value="1"/>
</dbReference>
<name>A0A8D2DY29_SCIVU</name>
<evidence type="ECO:0000256" key="2">
    <source>
        <dbReference type="ARBA" id="ARBA00022473"/>
    </source>
</evidence>
<reference evidence="6" key="2">
    <citation type="submission" date="2025-09" db="UniProtKB">
        <authorList>
            <consortium name="Ensembl"/>
        </authorList>
    </citation>
    <scope>IDENTIFICATION</scope>
</reference>
<dbReference type="GO" id="GO:0033260">
    <property type="term" value="P:nuclear DNA replication"/>
    <property type="evidence" value="ECO:0007669"/>
    <property type="project" value="TreeGrafter"/>
</dbReference>
<organism evidence="6 7">
    <name type="scientific">Sciurus vulgaris</name>
    <name type="common">Eurasian red squirrel</name>
    <dbReference type="NCBI Taxonomy" id="55149"/>
    <lineage>
        <taxon>Eukaryota</taxon>
        <taxon>Metazoa</taxon>
        <taxon>Chordata</taxon>
        <taxon>Craniata</taxon>
        <taxon>Vertebrata</taxon>
        <taxon>Euteleostomi</taxon>
        <taxon>Mammalia</taxon>
        <taxon>Eutheria</taxon>
        <taxon>Euarchontoglires</taxon>
        <taxon>Glires</taxon>
        <taxon>Rodentia</taxon>
        <taxon>Sciuromorpha</taxon>
        <taxon>Sciuridae</taxon>
        <taxon>Sciurinae</taxon>
        <taxon>Sciurini</taxon>
        <taxon>Sciurus</taxon>
    </lineage>
</organism>
<dbReference type="GeneTree" id="ENSGT00940000172034"/>
<evidence type="ECO:0000256" key="1">
    <source>
        <dbReference type="ARBA" id="ARBA00004123"/>
    </source>
</evidence>
<evidence type="ECO:0000256" key="4">
    <source>
        <dbReference type="ARBA" id="ARBA00025806"/>
    </source>
</evidence>